<protein>
    <recommendedName>
        <fullName evidence="4">E2F/DP family winged-helix DNA-binding domain-containing protein</fullName>
    </recommendedName>
</protein>
<feature type="region of interest" description="Disordered" evidence="1">
    <location>
        <begin position="30"/>
        <end position="56"/>
    </location>
</feature>
<evidence type="ECO:0000313" key="3">
    <source>
        <dbReference type="Proteomes" id="UP000688947"/>
    </source>
</evidence>
<accession>A0A8T1V279</accession>
<feature type="compositionally biased region" description="Basic residues" evidence="1">
    <location>
        <begin position="35"/>
        <end position="46"/>
    </location>
</feature>
<dbReference type="Proteomes" id="UP000688947">
    <property type="component" value="Unassembled WGS sequence"/>
</dbReference>
<evidence type="ECO:0008006" key="4">
    <source>
        <dbReference type="Google" id="ProtNLM"/>
    </source>
</evidence>
<dbReference type="OrthoDB" id="75550at2759"/>
<proteinExistence type="predicted"/>
<evidence type="ECO:0000256" key="1">
    <source>
        <dbReference type="SAM" id="MobiDB-lite"/>
    </source>
</evidence>
<evidence type="ECO:0000313" key="2">
    <source>
        <dbReference type="EMBL" id="KAG6974920.1"/>
    </source>
</evidence>
<organism evidence="2 3">
    <name type="scientific">Phytophthora cactorum</name>
    <dbReference type="NCBI Taxonomy" id="29920"/>
    <lineage>
        <taxon>Eukaryota</taxon>
        <taxon>Sar</taxon>
        <taxon>Stramenopiles</taxon>
        <taxon>Oomycota</taxon>
        <taxon>Peronosporomycetes</taxon>
        <taxon>Peronosporales</taxon>
        <taxon>Peronosporaceae</taxon>
        <taxon>Phytophthora</taxon>
    </lineage>
</organism>
<name>A0A8T1V279_9STRA</name>
<dbReference type="AlphaFoldDB" id="A0A8T1V279"/>
<comment type="caution">
    <text evidence="2">The sequence shown here is derived from an EMBL/GenBank/DDBJ whole genome shotgun (WGS) entry which is preliminary data.</text>
</comment>
<sequence>MKIQRTHRRKLRFASAKDVAPVVTVKVERAPERPLKRRKRQPRPRRVSPAPTRLESGLPAATWSNIQEHFAAAKSLGEMYVFTRLPYEEITADFFSEHEHLQGCSSGPVFPIFVPSSEIYKMKGRTCMLTGWWVSVLIDRYVVPRKRRIYDVLHVLEGIGVIKRVRYDERRRTNGGYFLYYGKAAVVQHLAEMKSNSAQVMVDFRKSRRSKRTSTVEEDSALVRVFEDQAAAGKWPCLVTMTVCFLGLLFQQDYQTEVGLPTLSARLGEAKKFIGTLLPSSSTEAPYRDVHRRVYDVVSVLVSCNMIATSPVPSSVPMEKGLRKYVRFNYDIFTDPRILFATPDSVEQWNDDTGSESMFGDMVTSLRDLKSPKPEVLEYHLVSPPLTYWQSLHDGTSSIVFSPVMAASDASTKTSWELLPYSGGKETDLQCGSKKNDWCDESLKQLGLYDALPAEDKIDWELNKKLQENYREMWGCQYPGAASAYAPVEAQPHQCWVGKVEMESGDLECHERLDEDDMVGNTANFFC</sequence>
<reference evidence="2" key="1">
    <citation type="submission" date="2021-01" db="EMBL/GenBank/DDBJ databases">
        <title>Phytophthora aleatoria, a newly-described species from Pinus radiata is distinct from Phytophthora cactorum isolates based on comparative genomics.</title>
        <authorList>
            <person name="Mcdougal R."/>
            <person name="Panda P."/>
            <person name="Williams N."/>
            <person name="Studholme D.J."/>
        </authorList>
    </citation>
    <scope>NUCLEOTIDE SEQUENCE</scope>
    <source>
        <strain evidence="2">NZFS 3830</strain>
    </source>
</reference>
<gene>
    <name evidence="2" type="ORF">JG687_00000079</name>
</gene>
<dbReference type="EMBL" id="JAENGZ010000002">
    <property type="protein sequence ID" value="KAG6974920.1"/>
    <property type="molecule type" value="Genomic_DNA"/>
</dbReference>
<dbReference type="VEuPathDB" id="FungiDB:PC110_g1871"/>